<evidence type="ECO:0000313" key="2">
    <source>
        <dbReference type="EMBL" id="RRK10560.1"/>
    </source>
</evidence>
<dbReference type="Proteomes" id="UP000283633">
    <property type="component" value="Unassembled WGS sequence"/>
</dbReference>
<evidence type="ECO:0000313" key="3">
    <source>
        <dbReference type="Proteomes" id="UP000283633"/>
    </source>
</evidence>
<dbReference type="InterPro" id="IPR029058">
    <property type="entry name" value="AB_hydrolase_fold"/>
</dbReference>
<protein>
    <submittedName>
        <fullName evidence="2">Tannase</fullName>
    </submittedName>
</protein>
<dbReference type="InterPro" id="IPR049492">
    <property type="entry name" value="BD-FAE-like_dom"/>
</dbReference>
<sequence length="470" mass="50769">MQSLKFEPAQFKRQTLRLDGRPLAYYAVHGLTYVRRPVAAIQRLNVFVPAAYLQNKPVNGYDRTTAPIFMPNTVGGYLPGPADDPQNQTWPSNAKTIAYALKRGYVVVAAGLRGRTTVDANGHAVGHAPAFIVDMKAAIRYVRYNAGRIPGDVERIVTNGTSAGGATAALSGAAGNVAYFDAALTALGAAPVRDDVFAVSAYCPIHNLQHADMAYEWQFNGIDDWHRFKSTPVKNGRPRFTPVAGRLTSTERMLSRMLKTQFISYLNDLHLTTAAGTALTLDAAGNGPFRDAVAALIQESAQVALDHGTDVHKYAGLTVRDNRVTAVDLTSYLNSITRMKSVPAFDALDLSSPENNLFGDANVNAKHFTVFSQKQAVVSGPLAAPQLVAAVDPVSQLLSGQTTVAKHWRIRHGAADRDTSFAIPLILATVLRQRGADVDLAFPWDVPHSGDYDLGALFSWIDARCLPTAK</sequence>
<dbReference type="Pfam" id="PF20434">
    <property type="entry name" value="BD-FAE"/>
    <property type="match status" value="1"/>
</dbReference>
<reference evidence="2 3" key="1">
    <citation type="submission" date="2018-08" db="EMBL/GenBank/DDBJ databases">
        <title>Genome Lactobacillus garii FI11369.</title>
        <authorList>
            <person name="Diaz M."/>
            <person name="Narbad A."/>
        </authorList>
    </citation>
    <scope>NUCLEOTIDE SEQUENCE [LARGE SCALE GENOMIC DNA]</scope>
    <source>
        <strain evidence="2 3">FI11369</strain>
    </source>
</reference>
<dbReference type="EMBL" id="QWZQ01000018">
    <property type="protein sequence ID" value="RRK10560.1"/>
    <property type="molecule type" value="Genomic_DNA"/>
</dbReference>
<name>A0A3R8J7D4_9LACO</name>
<keyword evidence="3" id="KW-1185">Reference proteome</keyword>
<dbReference type="RefSeq" id="WP_125072177.1">
    <property type="nucleotide sequence ID" value="NZ_QWZQ01000018.1"/>
</dbReference>
<comment type="caution">
    <text evidence="2">The sequence shown here is derived from an EMBL/GenBank/DDBJ whole genome shotgun (WGS) entry which is preliminary data.</text>
</comment>
<dbReference type="SUPFAM" id="SSF53474">
    <property type="entry name" value="alpha/beta-Hydrolases"/>
    <property type="match status" value="1"/>
</dbReference>
<dbReference type="OrthoDB" id="923957at2"/>
<dbReference type="AlphaFoldDB" id="A0A3R8J7D4"/>
<accession>A0A3R8J7D4</accession>
<dbReference type="InterPro" id="IPR048124">
    <property type="entry name" value="Tannase_B"/>
</dbReference>
<dbReference type="Gene3D" id="3.40.50.1820">
    <property type="entry name" value="alpha/beta hydrolase"/>
    <property type="match status" value="1"/>
</dbReference>
<dbReference type="NCBIfam" id="NF041556">
    <property type="entry name" value="tannase_B"/>
    <property type="match status" value="1"/>
</dbReference>
<gene>
    <name evidence="2" type="ORF">D1831_06780</name>
</gene>
<organism evidence="2 3">
    <name type="scientific">Lactiplantibacillus garii</name>
    <dbReference type="NCBI Taxonomy" id="2306423"/>
    <lineage>
        <taxon>Bacteria</taxon>
        <taxon>Bacillati</taxon>
        <taxon>Bacillota</taxon>
        <taxon>Bacilli</taxon>
        <taxon>Lactobacillales</taxon>
        <taxon>Lactobacillaceae</taxon>
        <taxon>Lactiplantibacillus</taxon>
    </lineage>
</organism>
<evidence type="ECO:0000259" key="1">
    <source>
        <dbReference type="Pfam" id="PF20434"/>
    </source>
</evidence>
<proteinExistence type="predicted"/>
<feature type="domain" description="BD-FAE-like" evidence="1">
    <location>
        <begin position="93"/>
        <end position="200"/>
    </location>
</feature>